<feature type="transmembrane region" description="Helical" evidence="1">
    <location>
        <begin position="241"/>
        <end position="264"/>
    </location>
</feature>
<keyword evidence="3" id="KW-1185">Reference proteome</keyword>
<keyword evidence="1" id="KW-0472">Membrane</keyword>
<dbReference type="WBParaSite" id="TCNE_0001834001-mRNA-1">
    <property type="protein sequence ID" value="TCNE_0001834001-mRNA-1"/>
    <property type="gene ID" value="TCNE_0001834001"/>
</dbReference>
<accession>A0A183VC66</accession>
<feature type="transmembrane region" description="Helical" evidence="1">
    <location>
        <begin position="276"/>
        <end position="298"/>
    </location>
</feature>
<reference evidence="2 3" key="2">
    <citation type="submission" date="2018-11" db="EMBL/GenBank/DDBJ databases">
        <authorList>
            <consortium name="Pathogen Informatics"/>
        </authorList>
    </citation>
    <scope>NUCLEOTIDE SEQUENCE [LARGE SCALE GENOMIC DNA]</scope>
</reference>
<feature type="transmembrane region" description="Helical" evidence="1">
    <location>
        <begin position="73"/>
        <end position="102"/>
    </location>
</feature>
<dbReference type="Proteomes" id="UP000050794">
    <property type="component" value="Unassembled WGS sequence"/>
</dbReference>
<proteinExistence type="predicted"/>
<feature type="transmembrane region" description="Helical" evidence="1">
    <location>
        <begin position="122"/>
        <end position="148"/>
    </location>
</feature>
<name>A0A183VC66_TOXCA</name>
<organism evidence="3 4">
    <name type="scientific">Toxocara canis</name>
    <name type="common">Canine roundworm</name>
    <dbReference type="NCBI Taxonomy" id="6265"/>
    <lineage>
        <taxon>Eukaryota</taxon>
        <taxon>Metazoa</taxon>
        <taxon>Ecdysozoa</taxon>
        <taxon>Nematoda</taxon>
        <taxon>Chromadorea</taxon>
        <taxon>Rhabditida</taxon>
        <taxon>Spirurina</taxon>
        <taxon>Ascaridomorpha</taxon>
        <taxon>Ascaridoidea</taxon>
        <taxon>Toxocaridae</taxon>
        <taxon>Toxocara</taxon>
    </lineage>
</organism>
<gene>
    <name evidence="2" type="ORF">TCNE_LOCUS18336</name>
</gene>
<feature type="transmembrane region" description="Helical" evidence="1">
    <location>
        <begin position="47"/>
        <end position="66"/>
    </location>
</feature>
<dbReference type="EMBL" id="UYWY01025408">
    <property type="protein sequence ID" value="VDM49657.1"/>
    <property type="molecule type" value="Genomic_DNA"/>
</dbReference>
<evidence type="ECO:0000313" key="3">
    <source>
        <dbReference type="Proteomes" id="UP000050794"/>
    </source>
</evidence>
<feature type="transmembrane region" description="Helical" evidence="1">
    <location>
        <begin position="12"/>
        <end position="35"/>
    </location>
</feature>
<keyword evidence="1" id="KW-1133">Transmembrane helix</keyword>
<evidence type="ECO:0000256" key="1">
    <source>
        <dbReference type="SAM" id="Phobius"/>
    </source>
</evidence>
<keyword evidence="1" id="KW-0812">Transmembrane</keyword>
<dbReference type="AlphaFoldDB" id="A0A183VC66"/>
<dbReference type="PROSITE" id="PS51257">
    <property type="entry name" value="PROKAR_LIPOPROTEIN"/>
    <property type="match status" value="1"/>
</dbReference>
<sequence>MSLVVGRARTAANALVVIGVVSAMNGFLASCIQAEKSYNVQHYTNTHWITTVSIFAGLSACTLRSFSAITHTLALMIATNLFAVTIAAAALIADAFNIFIILRDFQALSANLLLSRLQVYGMLSYSIVDFLLCCLTVVLVVTILNACMGGIIETRIQLRSSLLLVLGILLIVTSVAKLFAWILELYWLRSLGNIVRNSLHVGLSRRYTVTARNVLSQLTWYPFNNNVPMDRLSMVLKCRCVAAGAISMLLLLIDVISANVEAFYRIFHGTEQKTPFLVLLSAILLLLAIRSPTNHFILPAL</sequence>
<reference evidence="4" key="1">
    <citation type="submission" date="2016-06" db="UniProtKB">
        <authorList>
            <consortium name="WormBaseParasite"/>
        </authorList>
    </citation>
    <scope>IDENTIFICATION</scope>
</reference>
<feature type="transmembrane region" description="Helical" evidence="1">
    <location>
        <begin position="160"/>
        <end position="183"/>
    </location>
</feature>
<evidence type="ECO:0000313" key="2">
    <source>
        <dbReference type="EMBL" id="VDM49657.1"/>
    </source>
</evidence>
<protein>
    <submittedName>
        <fullName evidence="4">G_PROTEIN_RECEP_F1_2 domain-containing protein</fullName>
    </submittedName>
</protein>
<evidence type="ECO:0000313" key="4">
    <source>
        <dbReference type="WBParaSite" id="TCNE_0001834001-mRNA-1"/>
    </source>
</evidence>